<proteinExistence type="predicted"/>
<organism evidence="2 3">
    <name type="scientific">Channa argus</name>
    <name type="common">Northern snakehead</name>
    <name type="synonym">Ophicephalus argus</name>
    <dbReference type="NCBI Taxonomy" id="215402"/>
    <lineage>
        <taxon>Eukaryota</taxon>
        <taxon>Metazoa</taxon>
        <taxon>Chordata</taxon>
        <taxon>Craniata</taxon>
        <taxon>Vertebrata</taxon>
        <taxon>Euteleostomi</taxon>
        <taxon>Actinopterygii</taxon>
        <taxon>Neopterygii</taxon>
        <taxon>Teleostei</taxon>
        <taxon>Neoteleostei</taxon>
        <taxon>Acanthomorphata</taxon>
        <taxon>Anabantaria</taxon>
        <taxon>Anabantiformes</taxon>
        <taxon>Channoidei</taxon>
        <taxon>Channidae</taxon>
        <taxon>Channa</taxon>
    </lineage>
</organism>
<dbReference type="Proteomes" id="UP000503349">
    <property type="component" value="Chromosome 2"/>
</dbReference>
<keyword evidence="1" id="KW-0732">Signal</keyword>
<keyword evidence="3" id="KW-1185">Reference proteome</keyword>
<dbReference type="AlphaFoldDB" id="A0A6G1P8D2"/>
<gene>
    <name evidence="2" type="ORF">EXN66_Car001980</name>
</gene>
<evidence type="ECO:0008006" key="4">
    <source>
        <dbReference type="Google" id="ProtNLM"/>
    </source>
</evidence>
<protein>
    <recommendedName>
        <fullName evidence="4">Secreted protein</fullName>
    </recommendedName>
</protein>
<reference evidence="3" key="2">
    <citation type="submission" date="2019-02" db="EMBL/GenBank/DDBJ databases">
        <title>Opniocepnalus argus Var Kimnra genome.</title>
        <authorList>
            <person name="Zhou C."/>
            <person name="Xiao S."/>
        </authorList>
    </citation>
    <scope>NUCLEOTIDE SEQUENCE [LARGE SCALE GENOMIC DNA]</scope>
</reference>
<feature type="chain" id="PRO_5026049435" description="Secreted protein" evidence="1">
    <location>
        <begin position="29"/>
        <end position="59"/>
    </location>
</feature>
<accession>A0A6G1P8D2</accession>
<evidence type="ECO:0000313" key="2">
    <source>
        <dbReference type="EMBL" id="KAF3686308.1"/>
    </source>
</evidence>
<reference evidence="2 3" key="1">
    <citation type="submission" date="2019-02" db="EMBL/GenBank/DDBJ databases">
        <title>Opniocepnalus argus genome.</title>
        <authorList>
            <person name="Zhou C."/>
            <person name="Xiao S."/>
        </authorList>
    </citation>
    <scope>NUCLEOTIDE SEQUENCE [LARGE SCALE GENOMIC DNA]</scope>
    <source>
        <strain evidence="2">OARG1902GOOAL</strain>
        <tissue evidence="2">Muscle</tissue>
    </source>
</reference>
<evidence type="ECO:0000313" key="3">
    <source>
        <dbReference type="Proteomes" id="UP000503349"/>
    </source>
</evidence>
<evidence type="ECO:0000256" key="1">
    <source>
        <dbReference type="SAM" id="SignalP"/>
    </source>
</evidence>
<sequence length="59" mass="6362">MNSFLTLSAVYVHLSVVLISRAADPTSGIVERELSSAADIHWLQRCTEAVSMLCASSHS</sequence>
<dbReference type="EMBL" id="CM015713">
    <property type="protein sequence ID" value="KAF3686308.1"/>
    <property type="molecule type" value="Genomic_DNA"/>
</dbReference>
<feature type="signal peptide" evidence="1">
    <location>
        <begin position="1"/>
        <end position="28"/>
    </location>
</feature>
<name>A0A6G1P8D2_CHAAH</name>